<evidence type="ECO:0000256" key="2">
    <source>
        <dbReference type="ARBA" id="ARBA00022475"/>
    </source>
</evidence>
<feature type="region of interest" description="Disordered" evidence="7">
    <location>
        <begin position="1"/>
        <end position="24"/>
    </location>
</feature>
<dbReference type="Pfam" id="PF01569">
    <property type="entry name" value="PAP2"/>
    <property type="match status" value="1"/>
</dbReference>
<feature type="transmembrane region" description="Helical" evidence="8">
    <location>
        <begin position="89"/>
        <end position="108"/>
    </location>
</feature>
<evidence type="ECO:0000256" key="4">
    <source>
        <dbReference type="ARBA" id="ARBA00022801"/>
    </source>
</evidence>
<proteinExistence type="predicted"/>
<dbReference type="Gene3D" id="1.20.144.10">
    <property type="entry name" value="Phosphatidic acid phosphatase type 2/haloperoxidase"/>
    <property type="match status" value="1"/>
</dbReference>
<dbReference type="PANTHER" id="PTHR14969">
    <property type="entry name" value="SPHINGOSINE-1-PHOSPHATE PHOSPHOHYDROLASE"/>
    <property type="match status" value="1"/>
</dbReference>
<gene>
    <name evidence="10" type="ORF">GCM10023323_13720</name>
</gene>
<sequence length="243" mass="23877">MTEPTNADGDTSGPLAPDPGPARPRRRALTAVLRDLRAVDGALYAAVAATSTPTLDRALRRLSHAADHSKVSLGIASVLAMGGARPRRAALVGVGAVAVASASANVLGKRLVRRARPDREAARVTVDRHVPMPASASFPSGHTASAVAFATAVGVVLPAAAVPLGALASAVGYARVHVGVHYPGDVAAGAVLGIASAAAALAAAAATPVPGVRSVCSAAPVSSSATGQGGGRAGRQPKALTAW</sequence>
<keyword evidence="11" id="KW-1185">Reference proteome</keyword>
<evidence type="ECO:0000313" key="11">
    <source>
        <dbReference type="Proteomes" id="UP001499878"/>
    </source>
</evidence>
<evidence type="ECO:0000256" key="6">
    <source>
        <dbReference type="ARBA" id="ARBA00023136"/>
    </source>
</evidence>
<feature type="transmembrane region" description="Helical" evidence="8">
    <location>
        <begin position="147"/>
        <end position="174"/>
    </location>
</feature>
<feature type="domain" description="Phosphatidic acid phosphatase type 2/haloperoxidase" evidence="9">
    <location>
        <begin position="89"/>
        <end position="201"/>
    </location>
</feature>
<feature type="region of interest" description="Disordered" evidence="7">
    <location>
        <begin position="220"/>
        <end position="243"/>
    </location>
</feature>
<dbReference type="Proteomes" id="UP001499878">
    <property type="component" value="Unassembled WGS sequence"/>
</dbReference>
<evidence type="ECO:0000256" key="3">
    <source>
        <dbReference type="ARBA" id="ARBA00022692"/>
    </source>
</evidence>
<dbReference type="SMART" id="SM00014">
    <property type="entry name" value="acidPPc"/>
    <property type="match status" value="1"/>
</dbReference>
<keyword evidence="6 8" id="KW-0472">Membrane</keyword>
<comment type="subcellular location">
    <subcellularLocation>
        <location evidence="1">Cell membrane</location>
        <topology evidence="1">Multi-pass membrane protein</topology>
    </subcellularLocation>
</comment>
<accession>A0ABP9T058</accession>
<evidence type="ECO:0000256" key="8">
    <source>
        <dbReference type="SAM" id="Phobius"/>
    </source>
</evidence>
<evidence type="ECO:0000313" key="10">
    <source>
        <dbReference type="EMBL" id="GAA5205638.1"/>
    </source>
</evidence>
<evidence type="ECO:0000256" key="5">
    <source>
        <dbReference type="ARBA" id="ARBA00022989"/>
    </source>
</evidence>
<dbReference type="InterPro" id="IPR036938">
    <property type="entry name" value="PAP2/HPO_sf"/>
</dbReference>
<keyword evidence="4" id="KW-0378">Hydrolase</keyword>
<feature type="transmembrane region" description="Helical" evidence="8">
    <location>
        <begin position="186"/>
        <end position="206"/>
    </location>
</feature>
<name>A0ABP9T058_9ACTN</name>
<reference evidence="11" key="1">
    <citation type="journal article" date="2019" name="Int. J. Syst. Evol. Microbiol.">
        <title>The Global Catalogue of Microorganisms (GCM) 10K type strain sequencing project: providing services to taxonomists for standard genome sequencing and annotation.</title>
        <authorList>
            <consortium name="The Broad Institute Genomics Platform"/>
            <consortium name="The Broad Institute Genome Sequencing Center for Infectious Disease"/>
            <person name="Wu L."/>
            <person name="Ma J."/>
        </authorList>
    </citation>
    <scope>NUCLEOTIDE SEQUENCE [LARGE SCALE GENOMIC DNA]</scope>
    <source>
        <strain evidence="11">JCM 18306</strain>
    </source>
</reference>
<evidence type="ECO:0000259" key="9">
    <source>
        <dbReference type="SMART" id="SM00014"/>
    </source>
</evidence>
<evidence type="ECO:0000256" key="7">
    <source>
        <dbReference type="SAM" id="MobiDB-lite"/>
    </source>
</evidence>
<dbReference type="EMBL" id="BAABJR010000003">
    <property type="protein sequence ID" value="GAA5205638.1"/>
    <property type="molecule type" value="Genomic_DNA"/>
</dbReference>
<dbReference type="RefSeq" id="WP_345627584.1">
    <property type="nucleotide sequence ID" value="NZ_BAABJR010000003.1"/>
</dbReference>
<keyword evidence="3 8" id="KW-0812">Transmembrane</keyword>
<keyword evidence="5 8" id="KW-1133">Transmembrane helix</keyword>
<protein>
    <submittedName>
        <fullName evidence="10">Phosphatase PAP2 family protein</fullName>
    </submittedName>
</protein>
<keyword evidence="2" id="KW-1003">Cell membrane</keyword>
<comment type="caution">
    <text evidence="10">The sequence shown here is derived from an EMBL/GenBank/DDBJ whole genome shotgun (WGS) entry which is preliminary data.</text>
</comment>
<dbReference type="PANTHER" id="PTHR14969:SF62">
    <property type="entry name" value="DECAPRENYLPHOSPHORYL-5-PHOSPHORIBOSE PHOSPHATASE RV3807C-RELATED"/>
    <property type="match status" value="1"/>
</dbReference>
<dbReference type="SUPFAM" id="SSF48317">
    <property type="entry name" value="Acid phosphatase/Vanadium-dependent haloperoxidase"/>
    <property type="match status" value="1"/>
</dbReference>
<organism evidence="10 11">
    <name type="scientific">Streptomyces thinghirensis</name>
    <dbReference type="NCBI Taxonomy" id="551547"/>
    <lineage>
        <taxon>Bacteria</taxon>
        <taxon>Bacillati</taxon>
        <taxon>Actinomycetota</taxon>
        <taxon>Actinomycetes</taxon>
        <taxon>Kitasatosporales</taxon>
        <taxon>Streptomycetaceae</taxon>
        <taxon>Streptomyces</taxon>
    </lineage>
</organism>
<dbReference type="InterPro" id="IPR000326">
    <property type="entry name" value="PAP2/HPO"/>
</dbReference>
<evidence type="ECO:0000256" key="1">
    <source>
        <dbReference type="ARBA" id="ARBA00004651"/>
    </source>
</evidence>